<dbReference type="Proteomes" id="UP001527181">
    <property type="component" value="Unassembled WGS sequence"/>
</dbReference>
<evidence type="ECO:0000259" key="4">
    <source>
        <dbReference type="PROSITE" id="PS50995"/>
    </source>
</evidence>
<dbReference type="InterPro" id="IPR000835">
    <property type="entry name" value="HTH_MarR-typ"/>
</dbReference>
<dbReference type="PANTHER" id="PTHR35790">
    <property type="entry name" value="HTH-TYPE TRANSCRIPTIONAL REGULATOR PCHR"/>
    <property type="match status" value="1"/>
</dbReference>
<dbReference type="PROSITE" id="PS50995">
    <property type="entry name" value="HTH_MARR_2"/>
    <property type="match status" value="1"/>
</dbReference>
<dbReference type="InterPro" id="IPR036390">
    <property type="entry name" value="WH_DNA-bd_sf"/>
</dbReference>
<reference evidence="5 6" key="1">
    <citation type="submission" date="2022-05" db="EMBL/GenBank/DDBJ databases">
        <title>Genome Sequencing of Bee-Associated Microbes.</title>
        <authorList>
            <person name="Dunlap C."/>
        </authorList>
    </citation>
    <scope>NUCLEOTIDE SEQUENCE [LARGE SCALE GENOMIC DNA]</scope>
    <source>
        <strain evidence="5 6">NRRL B-04010</strain>
    </source>
</reference>
<keyword evidence="6" id="KW-1185">Reference proteome</keyword>
<dbReference type="Pfam" id="PF01047">
    <property type="entry name" value="MarR"/>
    <property type="match status" value="1"/>
</dbReference>
<dbReference type="InterPro" id="IPR011991">
    <property type="entry name" value="ArsR-like_HTH"/>
</dbReference>
<feature type="domain" description="HTH marR-type" evidence="4">
    <location>
        <begin position="28"/>
        <end position="160"/>
    </location>
</feature>
<dbReference type="PANTHER" id="PTHR35790:SF4">
    <property type="entry name" value="HTH-TYPE TRANSCRIPTIONAL REGULATOR PCHR"/>
    <property type="match status" value="1"/>
</dbReference>
<dbReference type="SUPFAM" id="SSF46785">
    <property type="entry name" value="Winged helix' DNA-binding domain"/>
    <property type="match status" value="1"/>
</dbReference>
<evidence type="ECO:0000256" key="1">
    <source>
        <dbReference type="ARBA" id="ARBA00023015"/>
    </source>
</evidence>
<dbReference type="EMBL" id="JAMDNP010000023">
    <property type="protein sequence ID" value="MCY9761896.1"/>
    <property type="molecule type" value="Genomic_DNA"/>
</dbReference>
<proteinExistence type="predicted"/>
<dbReference type="InterPro" id="IPR052067">
    <property type="entry name" value="Metal_resp_HTH_trans_reg"/>
</dbReference>
<keyword evidence="3" id="KW-0804">Transcription</keyword>
<dbReference type="InterPro" id="IPR036388">
    <property type="entry name" value="WH-like_DNA-bd_sf"/>
</dbReference>
<evidence type="ECO:0000256" key="3">
    <source>
        <dbReference type="ARBA" id="ARBA00023163"/>
    </source>
</evidence>
<keyword evidence="2" id="KW-0238">DNA-binding</keyword>
<name>A0ABT4GYU4_PAEAL</name>
<accession>A0ABT4GYU4</accession>
<dbReference type="CDD" id="cd00090">
    <property type="entry name" value="HTH_ARSR"/>
    <property type="match status" value="1"/>
</dbReference>
<sequence>MDQVNSAYSKHAFYELFIDLIHQQEQHEFMIQKHIAKVLNKLGDEFDQELQLNITELHVISCIGEHEPINVTSLAERLRISKATVSRICSKLLSNDIIRRTQLSDNKKEVYFRLNPKGKRLNVLHDRAHQELEQRFSDILDQYNEEELLIVQRLFQDILNNWLYIHETLESKD</sequence>
<gene>
    <name evidence="5" type="ORF">M5X12_15075</name>
</gene>
<dbReference type="Gene3D" id="1.10.10.10">
    <property type="entry name" value="Winged helix-like DNA-binding domain superfamily/Winged helix DNA-binding domain"/>
    <property type="match status" value="1"/>
</dbReference>
<keyword evidence="1" id="KW-0805">Transcription regulation</keyword>
<evidence type="ECO:0000313" key="6">
    <source>
        <dbReference type="Proteomes" id="UP001527181"/>
    </source>
</evidence>
<protein>
    <submittedName>
        <fullName evidence="5">MarR family transcriptional regulator</fullName>
    </submittedName>
</protein>
<dbReference type="GeneID" id="94490786"/>
<evidence type="ECO:0000256" key="2">
    <source>
        <dbReference type="ARBA" id="ARBA00023125"/>
    </source>
</evidence>
<evidence type="ECO:0000313" key="5">
    <source>
        <dbReference type="EMBL" id="MCY9761896.1"/>
    </source>
</evidence>
<dbReference type="SMART" id="SM00347">
    <property type="entry name" value="HTH_MARR"/>
    <property type="match status" value="1"/>
</dbReference>
<comment type="caution">
    <text evidence="5">The sequence shown here is derived from an EMBL/GenBank/DDBJ whole genome shotgun (WGS) entry which is preliminary data.</text>
</comment>
<dbReference type="RefSeq" id="WP_005549137.1">
    <property type="nucleotide sequence ID" value="NZ_JAKOBS010000001.1"/>
</dbReference>
<organism evidence="5 6">
    <name type="scientific">Paenibacillus alvei</name>
    <name type="common">Bacillus alvei</name>
    <dbReference type="NCBI Taxonomy" id="44250"/>
    <lineage>
        <taxon>Bacteria</taxon>
        <taxon>Bacillati</taxon>
        <taxon>Bacillota</taxon>
        <taxon>Bacilli</taxon>
        <taxon>Bacillales</taxon>
        <taxon>Paenibacillaceae</taxon>
        <taxon>Paenibacillus</taxon>
    </lineage>
</organism>